<evidence type="ECO:0000313" key="1">
    <source>
        <dbReference type="EMBL" id="MCA6075572.1"/>
    </source>
</evidence>
<protein>
    <submittedName>
        <fullName evidence="2">Four helix bundle protein</fullName>
    </submittedName>
</protein>
<dbReference type="PANTHER" id="PTHR38471:SF2">
    <property type="entry name" value="FOUR HELIX BUNDLE PROTEIN"/>
    <property type="match status" value="1"/>
</dbReference>
<dbReference type="Gene3D" id="1.20.1440.60">
    <property type="entry name" value="23S rRNA-intervening sequence"/>
    <property type="match status" value="1"/>
</dbReference>
<dbReference type="InterPro" id="IPR012657">
    <property type="entry name" value="23S_rRNA-intervening_sequence"/>
</dbReference>
<evidence type="ECO:0000313" key="3">
    <source>
        <dbReference type="EMBL" id="MCA6077877.1"/>
    </source>
</evidence>
<dbReference type="NCBIfam" id="TIGR02436">
    <property type="entry name" value="four helix bundle protein"/>
    <property type="match status" value="1"/>
</dbReference>
<name>A0A9X1HR29_9BACT</name>
<dbReference type="EMBL" id="JAIXNE010000004">
    <property type="protein sequence ID" value="MCA6077877.1"/>
    <property type="molecule type" value="Genomic_DNA"/>
</dbReference>
<accession>A0A9X1HR29</accession>
<dbReference type="SUPFAM" id="SSF158446">
    <property type="entry name" value="IVS-encoded protein-like"/>
    <property type="match status" value="1"/>
</dbReference>
<dbReference type="EMBL" id="JAIXNE010000002">
    <property type="protein sequence ID" value="MCA6075572.1"/>
    <property type="molecule type" value="Genomic_DNA"/>
</dbReference>
<dbReference type="PANTHER" id="PTHR38471">
    <property type="entry name" value="FOUR HELIX BUNDLE PROTEIN"/>
    <property type="match status" value="1"/>
</dbReference>
<dbReference type="AlphaFoldDB" id="A0A9X1HR29"/>
<reference evidence="2" key="1">
    <citation type="submission" date="2021-09" db="EMBL/GenBank/DDBJ databases">
        <title>Fulvivirga sp. isolated from coastal sediment.</title>
        <authorList>
            <person name="Yu H."/>
        </authorList>
    </citation>
    <scope>NUCLEOTIDE SEQUENCE</scope>
    <source>
        <strain evidence="2">1062</strain>
    </source>
</reference>
<comment type="caution">
    <text evidence="2">The sequence shown here is derived from an EMBL/GenBank/DDBJ whole genome shotgun (WGS) entry which is preliminary data.</text>
</comment>
<dbReference type="Pfam" id="PF05635">
    <property type="entry name" value="23S_rRNA_IVP"/>
    <property type="match status" value="1"/>
</dbReference>
<gene>
    <name evidence="1" type="ORF">LDX50_11890</name>
    <name evidence="2" type="ORF">LDX50_17860</name>
    <name evidence="3" type="ORF">LDX50_23580</name>
</gene>
<dbReference type="Proteomes" id="UP001139409">
    <property type="component" value="Unassembled WGS sequence"/>
</dbReference>
<organism evidence="2 4">
    <name type="scientific">Fulvivirga sedimenti</name>
    <dbReference type="NCBI Taxonomy" id="2879465"/>
    <lineage>
        <taxon>Bacteria</taxon>
        <taxon>Pseudomonadati</taxon>
        <taxon>Bacteroidota</taxon>
        <taxon>Cytophagia</taxon>
        <taxon>Cytophagales</taxon>
        <taxon>Fulvivirgaceae</taxon>
        <taxon>Fulvivirga</taxon>
    </lineage>
</organism>
<dbReference type="EMBL" id="JAIXNE010000003">
    <property type="protein sequence ID" value="MCA6076749.1"/>
    <property type="molecule type" value="Genomic_DNA"/>
</dbReference>
<keyword evidence="4" id="KW-1185">Reference proteome</keyword>
<dbReference type="PIRSF" id="PIRSF035652">
    <property type="entry name" value="CHP02436"/>
    <property type="match status" value="1"/>
</dbReference>
<evidence type="ECO:0000313" key="2">
    <source>
        <dbReference type="EMBL" id="MCA6076749.1"/>
    </source>
</evidence>
<evidence type="ECO:0000313" key="4">
    <source>
        <dbReference type="Proteomes" id="UP001139409"/>
    </source>
</evidence>
<dbReference type="RefSeq" id="WP_225698670.1">
    <property type="nucleotide sequence ID" value="NZ_JAIXNE010000002.1"/>
</dbReference>
<sequence>MKSGKSIVAEKAYNFSLSIIQLYKYLVSEQKEYVLSKQLLRCCTSIGANIQEAYGAYSRKEFAVKMSFAYKEARESEYWLNLLLDSNYIELSDYQERMDLLKEIIKMLYTIVQTATGKNKSS</sequence>
<proteinExistence type="predicted"/>
<dbReference type="InterPro" id="IPR036583">
    <property type="entry name" value="23S_rRNA_IVS_sf"/>
</dbReference>